<accession>A0A1T5CSY0</accession>
<dbReference type="Proteomes" id="UP000190541">
    <property type="component" value="Unassembled WGS sequence"/>
</dbReference>
<reference evidence="5 6" key="1">
    <citation type="submission" date="2017-02" db="EMBL/GenBank/DDBJ databases">
        <authorList>
            <person name="Peterson S.W."/>
        </authorList>
    </citation>
    <scope>NUCLEOTIDE SEQUENCE [LARGE SCALE GENOMIC DNA]</scope>
    <source>
        <strain evidence="5 6">DSM 22899</strain>
    </source>
</reference>
<dbReference type="CDD" id="cd00093">
    <property type="entry name" value="HTH_XRE"/>
    <property type="match status" value="1"/>
</dbReference>
<evidence type="ECO:0000259" key="4">
    <source>
        <dbReference type="PROSITE" id="PS50943"/>
    </source>
</evidence>
<keyword evidence="1" id="KW-0805">Transcription regulation</keyword>
<dbReference type="GO" id="GO:0003700">
    <property type="term" value="F:DNA-binding transcription factor activity"/>
    <property type="evidence" value="ECO:0007669"/>
    <property type="project" value="TreeGrafter"/>
</dbReference>
<evidence type="ECO:0000313" key="6">
    <source>
        <dbReference type="Proteomes" id="UP000190541"/>
    </source>
</evidence>
<dbReference type="EMBL" id="FUYS01000005">
    <property type="protein sequence ID" value="SKB62608.1"/>
    <property type="molecule type" value="Genomic_DNA"/>
</dbReference>
<dbReference type="PANTHER" id="PTHR46797">
    <property type="entry name" value="HTH-TYPE TRANSCRIPTIONAL REGULATOR"/>
    <property type="match status" value="1"/>
</dbReference>
<dbReference type="SUPFAM" id="SSF47413">
    <property type="entry name" value="lambda repressor-like DNA-binding domains"/>
    <property type="match status" value="1"/>
</dbReference>
<dbReference type="Gene3D" id="1.10.260.40">
    <property type="entry name" value="lambda repressor-like DNA-binding domains"/>
    <property type="match status" value="1"/>
</dbReference>
<dbReference type="PROSITE" id="PS50943">
    <property type="entry name" value="HTH_CROC1"/>
    <property type="match status" value="1"/>
</dbReference>
<name>A0A1T5CSY0_9SPHI</name>
<dbReference type="InterPro" id="IPR010982">
    <property type="entry name" value="Lambda_DNA-bd_dom_sf"/>
</dbReference>
<dbReference type="Pfam" id="PF01381">
    <property type="entry name" value="HTH_3"/>
    <property type="match status" value="1"/>
</dbReference>
<keyword evidence="2" id="KW-0238">DNA-binding</keyword>
<dbReference type="GO" id="GO:0005829">
    <property type="term" value="C:cytosol"/>
    <property type="evidence" value="ECO:0007669"/>
    <property type="project" value="TreeGrafter"/>
</dbReference>
<evidence type="ECO:0000256" key="3">
    <source>
        <dbReference type="ARBA" id="ARBA00023163"/>
    </source>
</evidence>
<dbReference type="AlphaFoldDB" id="A0A1T5CSY0"/>
<dbReference type="RefSeq" id="WP_079717013.1">
    <property type="nucleotide sequence ID" value="NZ_FUYS01000005.1"/>
</dbReference>
<dbReference type="STRING" id="623280.SAMN05660226_02318"/>
<evidence type="ECO:0000256" key="2">
    <source>
        <dbReference type="ARBA" id="ARBA00023125"/>
    </source>
</evidence>
<evidence type="ECO:0000313" key="5">
    <source>
        <dbReference type="EMBL" id="SKB62608.1"/>
    </source>
</evidence>
<organism evidence="5 6">
    <name type="scientific">Parapedobacter luteus</name>
    <dbReference type="NCBI Taxonomy" id="623280"/>
    <lineage>
        <taxon>Bacteria</taxon>
        <taxon>Pseudomonadati</taxon>
        <taxon>Bacteroidota</taxon>
        <taxon>Sphingobacteriia</taxon>
        <taxon>Sphingobacteriales</taxon>
        <taxon>Sphingobacteriaceae</taxon>
        <taxon>Parapedobacter</taxon>
    </lineage>
</organism>
<feature type="domain" description="HTH cro/C1-type" evidence="4">
    <location>
        <begin position="11"/>
        <end position="65"/>
    </location>
</feature>
<proteinExistence type="predicted"/>
<dbReference type="OrthoDB" id="9814553at2"/>
<keyword evidence="3" id="KW-0804">Transcription</keyword>
<dbReference type="InterPro" id="IPR001387">
    <property type="entry name" value="Cro/C1-type_HTH"/>
</dbReference>
<dbReference type="InterPro" id="IPR050807">
    <property type="entry name" value="TransReg_Diox_bact_type"/>
</dbReference>
<keyword evidence="6" id="KW-1185">Reference proteome</keyword>
<dbReference type="PANTHER" id="PTHR46797:SF23">
    <property type="entry name" value="HTH-TYPE TRANSCRIPTIONAL REGULATOR SUTR"/>
    <property type="match status" value="1"/>
</dbReference>
<gene>
    <name evidence="5" type="ORF">SAMN05660226_02318</name>
</gene>
<dbReference type="GO" id="GO:0003677">
    <property type="term" value="F:DNA binding"/>
    <property type="evidence" value="ECO:0007669"/>
    <property type="project" value="UniProtKB-KW"/>
</dbReference>
<dbReference type="SMART" id="SM00530">
    <property type="entry name" value="HTH_XRE"/>
    <property type="match status" value="1"/>
</dbReference>
<evidence type="ECO:0000256" key="1">
    <source>
        <dbReference type="ARBA" id="ARBA00023015"/>
    </source>
</evidence>
<sequence>MDIKTKVGARLRDVRLAKKLTQEKVSFDSDIDKSYISEVENGRRNISIVNLEKLTLTLGISLKDFFNTTDFS</sequence>
<protein>
    <submittedName>
        <fullName evidence="5">Helix-turn-helix domain-containing protein</fullName>
    </submittedName>
</protein>